<dbReference type="AlphaFoldDB" id="A0A4V2S6N4"/>
<dbReference type="PROSITE" id="PS51257">
    <property type="entry name" value="PROKAR_LIPOPROTEIN"/>
    <property type="match status" value="1"/>
</dbReference>
<proteinExistence type="predicted"/>
<gene>
    <name evidence="1" type="ORF">EV192_106204</name>
</gene>
<name>A0A4V2S6N4_9PSEU</name>
<comment type="caution">
    <text evidence="1">The sequence shown here is derived from an EMBL/GenBank/DDBJ whole genome shotgun (WGS) entry which is preliminary data.</text>
</comment>
<dbReference type="Proteomes" id="UP000295680">
    <property type="component" value="Unassembled WGS sequence"/>
</dbReference>
<dbReference type="RefSeq" id="WP_207926251.1">
    <property type="nucleotide sequence ID" value="NZ_SLWS01000006.1"/>
</dbReference>
<evidence type="ECO:0000313" key="1">
    <source>
        <dbReference type="EMBL" id="TCO56730.1"/>
    </source>
</evidence>
<accession>A0A4V2S6N4</accession>
<evidence type="ECO:0000313" key="2">
    <source>
        <dbReference type="Proteomes" id="UP000295680"/>
    </source>
</evidence>
<organism evidence="1 2">
    <name type="scientific">Actinocrispum wychmicini</name>
    <dbReference type="NCBI Taxonomy" id="1213861"/>
    <lineage>
        <taxon>Bacteria</taxon>
        <taxon>Bacillati</taxon>
        <taxon>Actinomycetota</taxon>
        <taxon>Actinomycetes</taxon>
        <taxon>Pseudonocardiales</taxon>
        <taxon>Pseudonocardiaceae</taxon>
        <taxon>Actinocrispum</taxon>
    </lineage>
</organism>
<reference evidence="1 2" key="1">
    <citation type="submission" date="2019-03" db="EMBL/GenBank/DDBJ databases">
        <title>Genomic Encyclopedia of Type Strains, Phase IV (KMG-IV): sequencing the most valuable type-strain genomes for metagenomic binning, comparative biology and taxonomic classification.</title>
        <authorList>
            <person name="Goeker M."/>
        </authorList>
    </citation>
    <scope>NUCLEOTIDE SEQUENCE [LARGE SCALE GENOMIC DNA]</scope>
    <source>
        <strain evidence="1 2">DSM 45934</strain>
    </source>
</reference>
<evidence type="ECO:0008006" key="3">
    <source>
        <dbReference type="Google" id="ProtNLM"/>
    </source>
</evidence>
<dbReference type="Gene3D" id="2.40.40.10">
    <property type="entry name" value="RlpA-like domain"/>
    <property type="match status" value="1"/>
</dbReference>
<dbReference type="InterPro" id="IPR036908">
    <property type="entry name" value="RlpA-like_sf"/>
</dbReference>
<dbReference type="EMBL" id="SLWS01000006">
    <property type="protein sequence ID" value="TCO56730.1"/>
    <property type="molecule type" value="Genomic_DNA"/>
</dbReference>
<sequence>MAPDRISVAATSEASWFCCGAGWGPCGSAGGGACGNCSSGSRHCAWPNTSDACFSITRPDQCGEDLLRWGCGHTFFVKHLCGSTEIAVTIRDCGPHTNFWCGEQRCCGGSCATDRLIDFTPAAFSVLGNLSSGLIPVTVHS</sequence>
<protein>
    <recommendedName>
        <fullName evidence="3">Rare lipoprotein A (RlpA)-like double-psi beta-barrel protein</fullName>
    </recommendedName>
</protein>
<keyword evidence="2" id="KW-1185">Reference proteome</keyword>